<dbReference type="PANTHER" id="PTHR43022">
    <property type="entry name" value="PROTEIN SMF"/>
    <property type="match status" value="1"/>
</dbReference>
<comment type="similarity">
    <text evidence="1">Belongs to the DprA/Smf family.</text>
</comment>
<keyword evidence="6" id="KW-1185">Reference proteome</keyword>
<name>A0A6G8Q957_9ACTN</name>
<dbReference type="AlphaFoldDB" id="A0A6G8Q957"/>
<dbReference type="Gene3D" id="3.40.50.450">
    <property type="match status" value="1"/>
</dbReference>
<sequence length="377" mass="39280">MPEVREGEAYLFLSLLQARVGGSLVSRLAGGRVKDVLEKPAARISREMNLTERAARALAEMRQTFEARALLGRLGHAGVQTITLADEAYPARLRVAPDPPPALFVRGRLAPEALVALVGSRKATPAGVEMARSLGRELAARGVCVVSGLALGVDAAAHEGALEAGGETMGVLGCGIDVVYPRANRGLFRRVEERGALVSEYAPGEAPLAWRFPARNRIIAGLSDAVVVVEAPEKSGALITARHALDAGRDVWAVPGPPGVPECRGSNRLLADGAGVLWDLPEFLDAVAGRAGDKPPPGPAPEEPAAPEPALPDPPIGLPEEEAGVLRGVDFRSVGADVVAGRTGVEMKVVLSALAMLEIKGYVARDAAGNFARRSAS</sequence>
<evidence type="ECO:0000313" key="5">
    <source>
        <dbReference type="EMBL" id="QIN82958.1"/>
    </source>
</evidence>
<dbReference type="InterPro" id="IPR036388">
    <property type="entry name" value="WH-like_DNA-bd_sf"/>
</dbReference>
<dbReference type="NCBIfam" id="TIGR00732">
    <property type="entry name" value="dprA"/>
    <property type="match status" value="1"/>
</dbReference>
<evidence type="ECO:0000259" key="3">
    <source>
        <dbReference type="Pfam" id="PF02481"/>
    </source>
</evidence>
<dbReference type="EMBL" id="CP045119">
    <property type="protein sequence ID" value="QIN82958.1"/>
    <property type="molecule type" value="Genomic_DNA"/>
</dbReference>
<accession>A0A6G8Q957</accession>
<dbReference type="KEGG" id="rub:GBA63_10075"/>
<evidence type="ECO:0000259" key="4">
    <source>
        <dbReference type="Pfam" id="PF17782"/>
    </source>
</evidence>
<dbReference type="PANTHER" id="PTHR43022:SF1">
    <property type="entry name" value="PROTEIN SMF"/>
    <property type="match status" value="1"/>
</dbReference>
<dbReference type="InterPro" id="IPR041614">
    <property type="entry name" value="DprA_WH"/>
</dbReference>
<reference evidence="5 6" key="1">
    <citation type="submission" date="2019-10" db="EMBL/GenBank/DDBJ databases">
        <title>Rubrobacter sp nov SCSIO 52090 isolated from a deep-sea sediment in the South China Sea.</title>
        <authorList>
            <person name="Chen R.W."/>
        </authorList>
    </citation>
    <scope>NUCLEOTIDE SEQUENCE [LARGE SCALE GENOMIC DNA]</scope>
    <source>
        <strain evidence="5 6">SCSIO 52909</strain>
    </source>
</reference>
<feature type="region of interest" description="Disordered" evidence="2">
    <location>
        <begin position="288"/>
        <end position="318"/>
    </location>
</feature>
<dbReference type="InterPro" id="IPR003488">
    <property type="entry name" value="DprA"/>
</dbReference>
<proteinExistence type="inferred from homology"/>
<feature type="domain" description="Smf/DprA SLOG" evidence="3">
    <location>
        <begin position="81"/>
        <end position="285"/>
    </location>
</feature>
<evidence type="ECO:0000256" key="1">
    <source>
        <dbReference type="ARBA" id="ARBA00006525"/>
    </source>
</evidence>
<dbReference type="SUPFAM" id="SSF102405">
    <property type="entry name" value="MCP/YpsA-like"/>
    <property type="match status" value="1"/>
</dbReference>
<dbReference type="RefSeq" id="WP_166175782.1">
    <property type="nucleotide sequence ID" value="NZ_CP045119.1"/>
</dbReference>
<feature type="compositionally biased region" description="Pro residues" evidence="2">
    <location>
        <begin position="294"/>
        <end position="317"/>
    </location>
</feature>
<gene>
    <name evidence="5" type="primary">dprA</name>
    <name evidence="5" type="ORF">GBA63_10075</name>
</gene>
<dbReference type="InterPro" id="IPR057666">
    <property type="entry name" value="DrpA_SLOG"/>
</dbReference>
<dbReference type="Gene3D" id="1.10.10.10">
    <property type="entry name" value="Winged helix-like DNA-binding domain superfamily/Winged helix DNA-binding domain"/>
    <property type="match status" value="1"/>
</dbReference>
<dbReference type="GO" id="GO:0009294">
    <property type="term" value="P:DNA-mediated transformation"/>
    <property type="evidence" value="ECO:0007669"/>
    <property type="project" value="InterPro"/>
</dbReference>
<dbReference type="Pfam" id="PF17782">
    <property type="entry name" value="WHD_DprA"/>
    <property type="match status" value="1"/>
</dbReference>
<protein>
    <submittedName>
        <fullName evidence="5">DNA-protecting protein DprA</fullName>
    </submittedName>
</protein>
<dbReference type="Proteomes" id="UP000501452">
    <property type="component" value="Chromosome"/>
</dbReference>
<feature type="domain" description="DprA winged helix" evidence="4">
    <location>
        <begin position="310"/>
        <end position="367"/>
    </location>
</feature>
<evidence type="ECO:0000313" key="6">
    <source>
        <dbReference type="Proteomes" id="UP000501452"/>
    </source>
</evidence>
<evidence type="ECO:0000256" key="2">
    <source>
        <dbReference type="SAM" id="MobiDB-lite"/>
    </source>
</evidence>
<organism evidence="5 6">
    <name type="scientific">Rubrobacter tropicus</name>
    <dbReference type="NCBI Taxonomy" id="2653851"/>
    <lineage>
        <taxon>Bacteria</taxon>
        <taxon>Bacillati</taxon>
        <taxon>Actinomycetota</taxon>
        <taxon>Rubrobacteria</taxon>
        <taxon>Rubrobacterales</taxon>
        <taxon>Rubrobacteraceae</taxon>
        <taxon>Rubrobacter</taxon>
    </lineage>
</organism>
<dbReference type="Pfam" id="PF02481">
    <property type="entry name" value="DNA_processg_A"/>
    <property type="match status" value="1"/>
</dbReference>